<keyword evidence="1" id="KW-1133">Transmembrane helix</keyword>
<reference evidence="2" key="1">
    <citation type="submission" date="2025-08" db="UniProtKB">
        <authorList>
            <consortium name="Ensembl"/>
        </authorList>
    </citation>
    <scope>IDENTIFICATION</scope>
</reference>
<proteinExistence type="predicted"/>
<name>A0A8C4Q7R4_EPTBU</name>
<organism evidence="2 3">
    <name type="scientific">Eptatretus burgeri</name>
    <name type="common">Inshore hagfish</name>
    <dbReference type="NCBI Taxonomy" id="7764"/>
    <lineage>
        <taxon>Eukaryota</taxon>
        <taxon>Metazoa</taxon>
        <taxon>Chordata</taxon>
        <taxon>Craniata</taxon>
        <taxon>Vertebrata</taxon>
        <taxon>Cyclostomata</taxon>
        <taxon>Myxini</taxon>
        <taxon>Myxiniformes</taxon>
        <taxon>Myxinidae</taxon>
        <taxon>Eptatretinae</taxon>
        <taxon>Eptatretus</taxon>
    </lineage>
</organism>
<keyword evidence="1" id="KW-0472">Membrane</keyword>
<feature type="transmembrane region" description="Helical" evidence="1">
    <location>
        <begin position="308"/>
        <end position="329"/>
    </location>
</feature>
<dbReference type="AlphaFoldDB" id="A0A8C4Q7R4"/>
<dbReference type="Proteomes" id="UP000694388">
    <property type="component" value="Unplaced"/>
</dbReference>
<sequence length="331" mass="37341">MRACFSSDVSLHLVKVDAVLQCTSMGSNFSYIHSWDHSVFGILSNNTVVRLCNGTWFAFTGSAMQIVKSGPSGLWGIDTSQNLYTFDGQKWWFMQSNVKECETNVENTIFWIDGNEKVHCAKRNEQKPFVLAPTHVFNHEIKTMTCSATQCFALKKSSSEMVFLSRTCPLIERHTGETNVPINRMMAMPNGTIFGLDHDGYLYVRNGGRRDSSWSKRGSIHKIRHASVGANILWITHRREVKACNSQKAGMSSGNDENSGQCMESSATSSCLHGIEVTGTHTYDVCDSCCYNKGIQSNSSYNRYHGKWCFSCAFCYCWYFVIFVNFFAFNL</sequence>
<evidence type="ECO:0000313" key="3">
    <source>
        <dbReference type="Proteomes" id="UP000694388"/>
    </source>
</evidence>
<keyword evidence="1" id="KW-0812">Transmembrane</keyword>
<dbReference type="Pfam" id="PF19193">
    <property type="entry name" value="Tectonin"/>
    <property type="match status" value="1"/>
</dbReference>
<protein>
    <submittedName>
        <fullName evidence="2">Uncharacterized protein</fullName>
    </submittedName>
</protein>
<dbReference type="InterPro" id="IPR006624">
    <property type="entry name" value="Beta-propeller_rpt_TECPR"/>
</dbReference>
<reference evidence="2" key="2">
    <citation type="submission" date="2025-09" db="UniProtKB">
        <authorList>
            <consortium name="Ensembl"/>
        </authorList>
    </citation>
    <scope>IDENTIFICATION</scope>
</reference>
<evidence type="ECO:0000313" key="2">
    <source>
        <dbReference type="Ensembl" id="ENSEBUP00000010943.1"/>
    </source>
</evidence>
<dbReference type="GeneTree" id="ENSGT00930000152802"/>
<evidence type="ECO:0000256" key="1">
    <source>
        <dbReference type="SAM" id="Phobius"/>
    </source>
</evidence>
<dbReference type="Ensembl" id="ENSEBUT00000011501.1">
    <property type="protein sequence ID" value="ENSEBUP00000010943.1"/>
    <property type="gene ID" value="ENSEBUG00000007032.1"/>
</dbReference>
<keyword evidence="3" id="KW-1185">Reference proteome</keyword>
<accession>A0A8C4Q7R4</accession>